<evidence type="ECO:0000313" key="2">
    <source>
        <dbReference type="EMBL" id="SEE87818.1"/>
    </source>
</evidence>
<dbReference type="AlphaFoldDB" id="A0A1H5MH96"/>
<feature type="transmembrane region" description="Helical" evidence="1">
    <location>
        <begin position="49"/>
        <end position="73"/>
    </location>
</feature>
<protein>
    <submittedName>
        <fullName evidence="2">Uncharacterized protein</fullName>
    </submittedName>
</protein>
<organism evidence="2 3">
    <name type="scientific">Ruania alba</name>
    <dbReference type="NCBI Taxonomy" id="648782"/>
    <lineage>
        <taxon>Bacteria</taxon>
        <taxon>Bacillati</taxon>
        <taxon>Actinomycetota</taxon>
        <taxon>Actinomycetes</taxon>
        <taxon>Micrococcales</taxon>
        <taxon>Ruaniaceae</taxon>
        <taxon>Ruania</taxon>
    </lineage>
</organism>
<keyword evidence="3" id="KW-1185">Reference proteome</keyword>
<dbReference type="Proteomes" id="UP000199220">
    <property type="component" value="Unassembled WGS sequence"/>
</dbReference>
<evidence type="ECO:0000313" key="3">
    <source>
        <dbReference type="Proteomes" id="UP000199220"/>
    </source>
</evidence>
<dbReference type="EMBL" id="FNTX01000002">
    <property type="protein sequence ID" value="SEE87818.1"/>
    <property type="molecule type" value="Genomic_DNA"/>
</dbReference>
<accession>A0A1H5MH96</accession>
<keyword evidence="1" id="KW-0812">Transmembrane</keyword>
<sequence length="110" mass="10663">MPPARNTAGLISLILGVVTVAVGLAHQMVAYALPRLMALSSVSVGSASAVLAPFQITTAVLAIAACVTGAVGLRQRNAPHRAAAAGLALGASAVLGALVGTLGPLLVAAM</sequence>
<name>A0A1H5MH96_9MICO</name>
<proteinExistence type="predicted"/>
<dbReference type="STRING" id="648782.SAMN04488554_3339"/>
<evidence type="ECO:0000256" key="1">
    <source>
        <dbReference type="SAM" id="Phobius"/>
    </source>
</evidence>
<feature type="transmembrane region" description="Helical" evidence="1">
    <location>
        <begin position="85"/>
        <end position="107"/>
    </location>
</feature>
<reference evidence="3" key="1">
    <citation type="submission" date="2016-10" db="EMBL/GenBank/DDBJ databases">
        <authorList>
            <person name="Varghese N."/>
            <person name="Submissions S."/>
        </authorList>
    </citation>
    <scope>NUCLEOTIDE SEQUENCE [LARGE SCALE GENOMIC DNA]</scope>
    <source>
        <strain evidence="3">DSM 21368</strain>
    </source>
</reference>
<keyword evidence="1" id="KW-1133">Transmembrane helix</keyword>
<gene>
    <name evidence="2" type="ORF">SAMN04488554_3339</name>
</gene>
<keyword evidence="1" id="KW-0472">Membrane</keyword>